<keyword evidence="6 9" id="KW-0472">Membrane</keyword>
<evidence type="ECO:0000256" key="5">
    <source>
        <dbReference type="ARBA" id="ARBA00022989"/>
    </source>
</evidence>
<protein>
    <submittedName>
        <fullName evidence="12 13">Methyl-accepting chemotaxis protein</fullName>
    </submittedName>
</protein>
<dbReference type="PROSITE" id="PS50885">
    <property type="entry name" value="HAMP"/>
    <property type="match status" value="1"/>
</dbReference>
<dbReference type="EMBL" id="CP014223">
    <property type="protein sequence ID" value="AMJ41229.1"/>
    <property type="molecule type" value="Genomic_DNA"/>
</dbReference>
<name>A0A0X1U8G8_ANAPI</name>
<feature type="transmembrane region" description="Helical" evidence="9">
    <location>
        <begin position="309"/>
        <end position="332"/>
    </location>
</feature>
<comment type="subcellular location">
    <subcellularLocation>
        <location evidence="1">Cell membrane</location>
        <topology evidence="1">Multi-pass membrane protein</topology>
    </subcellularLocation>
</comment>
<feature type="domain" description="HAMP" evidence="11">
    <location>
        <begin position="334"/>
        <end position="386"/>
    </location>
</feature>
<evidence type="ECO:0000256" key="7">
    <source>
        <dbReference type="ARBA" id="ARBA00029447"/>
    </source>
</evidence>
<organism evidence="13 15">
    <name type="scientific">Anaerotignum propionicum DSM 1682</name>
    <dbReference type="NCBI Taxonomy" id="991789"/>
    <lineage>
        <taxon>Bacteria</taxon>
        <taxon>Bacillati</taxon>
        <taxon>Bacillota</taxon>
        <taxon>Clostridia</taxon>
        <taxon>Lachnospirales</taxon>
        <taxon>Anaerotignaceae</taxon>
        <taxon>Anaerotignum</taxon>
    </lineage>
</organism>
<dbReference type="SUPFAM" id="SSF103190">
    <property type="entry name" value="Sensory domain-like"/>
    <property type="match status" value="1"/>
</dbReference>
<dbReference type="CDD" id="cd12913">
    <property type="entry name" value="PDC1_MCP_like"/>
    <property type="match status" value="1"/>
</dbReference>
<dbReference type="InterPro" id="IPR004089">
    <property type="entry name" value="MCPsignal_dom"/>
</dbReference>
<dbReference type="CDD" id="cd12912">
    <property type="entry name" value="PDC2_MCP_like"/>
    <property type="match status" value="1"/>
</dbReference>
<dbReference type="Gene3D" id="1.10.8.500">
    <property type="entry name" value="HAMP domain in histidine kinase"/>
    <property type="match status" value="1"/>
</dbReference>
<evidence type="ECO:0000256" key="6">
    <source>
        <dbReference type="ARBA" id="ARBA00023136"/>
    </source>
</evidence>
<evidence type="ECO:0000256" key="2">
    <source>
        <dbReference type="ARBA" id="ARBA00022475"/>
    </source>
</evidence>
<evidence type="ECO:0000313" key="13">
    <source>
        <dbReference type="EMBL" id="SHF11895.1"/>
    </source>
</evidence>
<dbReference type="CDD" id="cd06225">
    <property type="entry name" value="HAMP"/>
    <property type="match status" value="1"/>
</dbReference>
<dbReference type="KEGG" id="cpro:CPRO_16390"/>
<dbReference type="PANTHER" id="PTHR43531">
    <property type="entry name" value="PROTEIN ICFG"/>
    <property type="match status" value="1"/>
</dbReference>
<dbReference type="Gene3D" id="3.30.450.20">
    <property type="entry name" value="PAS domain"/>
    <property type="match status" value="2"/>
</dbReference>
<dbReference type="SUPFAM" id="SSF58104">
    <property type="entry name" value="Methyl-accepting chemotaxis protein (MCP) signaling domain"/>
    <property type="match status" value="1"/>
</dbReference>
<keyword evidence="5 9" id="KW-1133">Transmembrane helix</keyword>
<keyword evidence="3" id="KW-0488">Methylation</keyword>
<dbReference type="EMBL" id="FQUA01000018">
    <property type="protein sequence ID" value="SHF11895.1"/>
    <property type="molecule type" value="Genomic_DNA"/>
</dbReference>
<dbReference type="GO" id="GO:0005886">
    <property type="term" value="C:plasma membrane"/>
    <property type="evidence" value="ECO:0007669"/>
    <property type="project" value="UniProtKB-SubCell"/>
</dbReference>
<evidence type="ECO:0000256" key="1">
    <source>
        <dbReference type="ARBA" id="ARBA00004651"/>
    </source>
</evidence>
<dbReference type="GO" id="GO:0006935">
    <property type="term" value="P:chemotaxis"/>
    <property type="evidence" value="ECO:0007669"/>
    <property type="project" value="UniProtKB-KW"/>
</dbReference>
<evidence type="ECO:0000313" key="15">
    <source>
        <dbReference type="Proteomes" id="UP000184204"/>
    </source>
</evidence>
<dbReference type="InterPro" id="IPR029151">
    <property type="entry name" value="Sensor-like_sf"/>
</dbReference>
<evidence type="ECO:0000313" key="14">
    <source>
        <dbReference type="Proteomes" id="UP000068026"/>
    </source>
</evidence>
<dbReference type="PROSITE" id="PS50111">
    <property type="entry name" value="CHEMOTAXIS_TRANSDUC_2"/>
    <property type="match status" value="1"/>
</dbReference>
<dbReference type="InterPro" id="IPR003660">
    <property type="entry name" value="HAMP_dom"/>
</dbReference>
<dbReference type="RefSeq" id="WP_082754285.1">
    <property type="nucleotide sequence ID" value="NZ_CP014223.1"/>
</dbReference>
<sequence length="701" mass="76004">MFGRIGKKKEKRNGGGIGIKGLLTKFLSLIGVPMSLCFIVVAIVITNVVGKSVSTLTNTDLEKSSILATAQVDTYFLKYRQMSLALAASTQTIDILEETNVGEHFNTSESYNKVLKTLDNIFKDSDALVSVWVNDIDSSTYMLSGGVLSDDTFRITERPWYKDAMAARALIMTEPYTDAASNEEVTSIMAPVFDSSGREIIGFAGADFSLTKLENIINKYKIGESGFFILTTRDGKVLCHPNSSNLGKNIKDLDISEDISEALSKGTQGFVDYTLEGEHVHGYISIVGDTGWTVISGLPEQEYNKSMSVLNTTMLIIFTLALIVLCLILFLMGKSIISPLKKLNDVANEIADGNLDVKLEVESHDEVGQVAESVNRIIVRLRGYIDYIKEITFVLSTMAQGDMRVQLKQDYIGEFEAIKTGLIGISKSLSQTLSQIQNSAEQVDSGASQISTAAQELAAGSTEQASSIQELSASIAEISDKANYNMEKVILATDYIVEANKKVEQSNHHMEEMLTSMKEINDSSKEIQKIIKAIDDIAFQTNILALNAAVEAARAGSAGKGFAVVAEEVRSLAARSADAAKQTEALILSSMEAVRHGSGITESTAQALREAAIHTEKVQSVIVEIQNGTREQASFIEQVNQGVGQISSVIQTNAATAEQSSASSEELSAQATLLYDESNKFVLPEEFLDVQNGISNNNVND</sequence>
<dbReference type="Proteomes" id="UP000184204">
    <property type="component" value="Unassembled WGS sequence"/>
</dbReference>
<feature type="transmembrane region" description="Helical" evidence="9">
    <location>
        <begin position="21"/>
        <end position="45"/>
    </location>
</feature>
<keyword evidence="2" id="KW-1003">Cell membrane</keyword>
<dbReference type="Pfam" id="PF00672">
    <property type="entry name" value="HAMP"/>
    <property type="match status" value="1"/>
</dbReference>
<dbReference type="SMART" id="SM00304">
    <property type="entry name" value="HAMP"/>
    <property type="match status" value="1"/>
</dbReference>
<dbReference type="AlphaFoldDB" id="A0A0X1U8G8"/>
<dbReference type="SMART" id="SM00283">
    <property type="entry name" value="MA"/>
    <property type="match status" value="1"/>
</dbReference>
<evidence type="ECO:0000256" key="8">
    <source>
        <dbReference type="PROSITE-ProRule" id="PRU00284"/>
    </source>
</evidence>
<evidence type="ECO:0000256" key="4">
    <source>
        <dbReference type="ARBA" id="ARBA00022692"/>
    </source>
</evidence>
<keyword evidence="14" id="KW-1185">Reference proteome</keyword>
<reference evidence="12 14" key="1">
    <citation type="journal article" date="2016" name="Genome Announc.">
        <title>Complete Genome Sequence of the Amino Acid-Fermenting Clostridium propionicum X2 (DSM 1682).</title>
        <authorList>
            <person name="Poehlein A."/>
            <person name="Schlien K."/>
            <person name="Chowdhury N.P."/>
            <person name="Gottschalk G."/>
            <person name="Buckel W."/>
            <person name="Daniel R."/>
        </authorList>
    </citation>
    <scope>NUCLEOTIDE SEQUENCE [LARGE SCALE GENOMIC DNA]</scope>
    <source>
        <strain evidence="12 14">X2</strain>
    </source>
</reference>
<evidence type="ECO:0000256" key="9">
    <source>
        <dbReference type="SAM" id="Phobius"/>
    </source>
</evidence>
<dbReference type="OrthoDB" id="9814363at2"/>
<dbReference type="GO" id="GO:0004888">
    <property type="term" value="F:transmembrane signaling receptor activity"/>
    <property type="evidence" value="ECO:0007669"/>
    <property type="project" value="TreeGrafter"/>
</dbReference>
<keyword evidence="8" id="KW-0807">Transducer</keyword>
<dbReference type="PANTHER" id="PTHR43531:SF14">
    <property type="entry name" value="METHYL-ACCEPTING CHEMOTAXIS PROTEIN I-RELATED"/>
    <property type="match status" value="1"/>
</dbReference>
<evidence type="ECO:0000256" key="3">
    <source>
        <dbReference type="ARBA" id="ARBA00022481"/>
    </source>
</evidence>
<proteinExistence type="inferred from homology"/>
<evidence type="ECO:0000313" key="12">
    <source>
        <dbReference type="EMBL" id="AMJ41229.1"/>
    </source>
</evidence>
<reference evidence="14" key="2">
    <citation type="submission" date="2016-01" db="EMBL/GenBank/DDBJ databases">
        <authorList>
            <person name="Poehlein A."/>
            <person name="Schlien K."/>
            <person name="Gottschalk G."/>
            <person name="Buckel W."/>
            <person name="Daniel R."/>
        </authorList>
    </citation>
    <scope>NUCLEOTIDE SEQUENCE [LARGE SCALE GENOMIC DNA]</scope>
    <source>
        <strain evidence="14">X2</strain>
    </source>
</reference>
<dbReference type="GO" id="GO:0007165">
    <property type="term" value="P:signal transduction"/>
    <property type="evidence" value="ECO:0007669"/>
    <property type="project" value="UniProtKB-KW"/>
</dbReference>
<dbReference type="CDD" id="cd11386">
    <property type="entry name" value="MCP_signal"/>
    <property type="match status" value="1"/>
</dbReference>
<reference evidence="15" key="3">
    <citation type="submission" date="2016-11" db="EMBL/GenBank/DDBJ databases">
        <authorList>
            <person name="Jaros S."/>
            <person name="Januszkiewicz K."/>
            <person name="Wedrychowicz H."/>
        </authorList>
    </citation>
    <scope>NUCLEOTIDE SEQUENCE [LARGE SCALE GENOMIC DNA]</scope>
    <source>
        <strain evidence="15">DSM 1682</strain>
    </source>
</reference>
<evidence type="ECO:0000259" key="11">
    <source>
        <dbReference type="PROSITE" id="PS50885"/>
    </source>
</evidence>
<reference evidence="13" key="4">
    <citation type="submission" date="2016-11" db="EMBL/GenBank/DDBJ databases">
        <authorList>
            <person name="Varghese N."/>
            <person name="Submissions S."/>
        </authorList>
    </citation>
    <scope>NUCLEOTIDE SEQUENCE</scope>
    <source>
        <strain evidence="13">DSM 1682</strain>
    </source>
</reference>
<keyword evidence="4 9" id="KW-0812">Transmembrane</keyword>
<accession>A0A0X1U8G8</accession>
<feature type="domain" description="Methyl-accepting transducer" evidence="10">
    <location>
        <begin position="439"/>
        <end position="668"/>
    </location>
</feature>
<dbReference type="Pfam" id="PF02743">
    <property type="entry name" value="dCache_1"/>
    <property type="match status" value="1"/>
</dbReference>
<dbReference type="InterPro" id="IPR033479">
    <property type="entry name" value="dCache_1"/>
</dbReference>
<gene>
    <name evidence="12" type="primary">pctC</name>
    <name evidence="12" type="ORF">CPRO_16390</name>
    <name evidence="13" type="ORF">SAMN02745151_02841</name>
</gene>
<dbReference type="Proteomes" id="UP000068026">
    <property type="component" value="Chromosome"/>
</dbReference>
<dbReference type="InterPro" id="IPR051310">
    <property type="entry name" value="MCP_chemotaxis"/>
</dbReference>
<evidence type="ECO:0000259" key="10">
    <source>
        <dbReference type="PROSITE" id="PS50111"/>
    </source>
</evidence>
<dbReference type="Pfam" id="PF00015">
    <property type="entry name" value="MCPsignal"/>
    <property type="match status" value="1"/>
</dbReference>
<comment type="similarity">
    <text evidence="7">Belongs to the methyl-accepting chemotaxis (MCP) protein family.</text>
</comment>
<dbReference type="Gene3D" id="1.10.287.950">
    <property type="entry name" value="Methyl-accepting chemotaxis protein"/>
    <property type="match status" value="1"/>
</dbReference>